<dbReference type="GO" id="GO:0046872">
    <property type="term" value="F:metal ion binding"/>
    <property type="evidence" value="ECO:0007669"/>
    <property type="project" value="UniProtKB-KW"/>
</dbReference>
<dbReference type="PANTHER" id="PTHR19288">
    <property type="entry name" value="4-NITROPHENYLPHOSPHATASE-RELATED"/>
    <property type="match status" value="1"/>
</dbReference>
<dbReference type="SUPFAM" id="SSF56784">
    <property type="entry name" value="HAD-like"/>
    <property type="match status" value="1"/>
</dbReference>
<dbReference type="PANTHER" id="PTHR19288:SF4">
    <property type="entry name" value="RE04130P-RELATED"/>
    <property type="match status" value="1"/>
</dbReference>
<keyword evidence="3" id="KW-0460">Magnesium</keyword>
<feature type="binding site" evidence="2">
    <location>
        <position position="252"/>
    </location>
    <ligand>
        <name>substrate</name>
    </ligand>
</feature>
<dbReference type="PIRSF" id="PIRSF000915">
    <property type="entry name" value="PGP-type_phosphatase"/>
    <property type="match status" value="1"/>
</dbReference>
<dbReference type="GO" id="GO:0016791">
    <property type="term" value="F:phosphatase activity"/>
    <property type="evidence" value="ECO:0007669"/>
    <property type="project" value="TreeGrafter"/>
</dbReference>
<dbReference type="GO" id="GO:0005737">
    <property type="term" value="C:cytoplasm"/>
    <property type="evidence" value="ECO:0007669"/>
    <property type="project" value="TreeGrafter"/>
</dbReference>
<dbReference type="InterPro" id="IPR023214">
    <property type="entry name" value="HAD_sf"/>
</dbReference>
<dbReference type="InterPro" id="IPR006357">
    <property type="entry name" value="HAD-SF_hydro_IIA"/>
</dbReference>
<proteinExistence type="predicted"/>
<evidence type="ECO:0000256" key="2">
    <source>
        <dbReference type="PIRSR" id="PIRSR000915-2"/>
    </source>
</evidence>
<dbReference type="Pfam" id="PF13344">
    <property type="entry name" value="Hydrolase_6"/>
    <property type="match status" value="1"/>
</dbReference>
<protein>
    <submittedName>
        <fullName evidence="5">Chronophin isoform X1</fullName>
    </submittedName>
</protein>
<evidence type="ECO:0000256" key="1">
    <source>
        <dbReference type="PIRSR" id="PIRSR000915-1"/>
    </source>
</evidence>
<comment type="cofactor">
    <cofactor evidence="3">
        <name>Mg(2+)</name>
        <dbReference type="ChEBI" id="CHEBI:18420"/>
    </cofactor>
    <text evidence="3">Divalent metal ions. Mg(2+) is the most effective.</text>
</comment>
<feature type="binding site" evidence="3">
    <location>
        <position position="53"/>
    </location>
    <ligand>
        <name>Mg(2+)</name>
        <dbReference type="ChEBI" id="CHEBI:18420"/>
    </ligand>
</feature>
<dbReference type="Pfam" id="PF13242">
    <property type="entry name" value="Hydrolase_like"/>
    <property type="match status" value="1"/>
</dbReference>
<organism evidence="4 5">
    <name type="scientific">Musca domestica</name>
    <name type="common">House fly</name>
    <dbReference type="NCBI Taxonomy" id="7370"/>
    <lineage>
        <taxon>Eukaryota</taxon>
        <taxon>Metazoa</taxon>
        <taxon>Ecdysozoa</taxon>
        <taxon>Arthropoda</taxon>
        <taxon>Hexapoda</taxon>
        <taxon>Insecta</taxon>
        <taxon>Pterygota</taxon>
        <taxon>Neoptera</taxon>
        <taxon>Endopterygota</taxon>
        <taxon>Diptera</taxon>
        <taxon>Brachycera</taxon>
        <taxon>Muscomorpha</taxon>
        <taxon>Muscoidea</taxon>
        <taxon>Muscidae</taxon>
        <taxon>Musca</taxon>
    </lineage>
</organism>
<dbReference type="RefSeq" id="XP_019894074.2">
    <property type="nucleotide sequence ID" value="XM_020038515.2"/>
</dbReference>
<feature type="binding site" evidence="3">
    <location>
        <position position="278"/>
    </location>
    <ligand>
        <name>Mg(2+)</name>
        <dbReference type="ChEBI" id="CHEBI:18420"/>
    </ligand>
</feature>
<sequence length="332" mass="37077">MSSSLSSSSPSPSPIHLKTLQTSSPSVKFIEKLTDNEKRDFLNSFDLVFCDCDGVIWHNLYDIIPGASDAIQYLRDNGKKVVFVTNNSISSTKDQLRKFSTSNIPVEEQDLIHPAKTISDFLKDQDFKGLILCFASSAFKQHLRDSGFDVVEECFTFPSQQKERLIDGSVMDLHKAIYNKDPVKAVVIDIDFNLTAWKLMRAQVLLKNPECLFIAGAADPRIPFGGHELLGPGAFMYIVEEANQRKAKVFGKPGAELGELLKSSFQIKDPKRVLMVGDSLRSDIQFGKECGFQTLLVLTGAVEEKHLESQQLNELNSPDYVIEKLADLKNLI</sequence>
<dbReference type="InterPro" id="IPR036412">
    <property type="entry name" value="HAD-like_sf"/>
</dbReference>
<dbReference type="OrthoDB" id="413953at2759"/>
<dbReference type="Gene3D" id="3.40.50.1000">
    <property type="entry name" value="HAD superfamily/HAD-like"/>
    <property type="match status" value="2"/>
</dbReference>
<name>A0A9J7DLZ8_MUSDO</name>
<dbReference type="AlphaFoldDB" id="A0A9J7DLZ8"/>
<feature type="active site" description="Proton donor" evidence="1">
    <location>
        <position position="53"/>
    </location>
</feature>
<evidence type="ECO:0000313" key="5">
    <source>
        <dbReference type="RefSeq" id="XP_019894074.2"/>
    </source>
</evidence>
<evidence type="ECO:0000313" key="4">
    <source>
        <dbReference type="Proteomes" id="UP001652621"/>
    </source>
</evidence>
<keyword evidence="3" id="KW-0479">Metal-binding</keyword>
<feature type="active site" description="Nucleophile" evidence="1">
    <location>
        <position position="51"/>
    </location>
</feature>
<feature type="binding site" evidence="3">
    <location>
        <position position="51"/>
    </location>
    <ligand>
        <name>Mg(2+)</name>
        <dbReference type="ChEBI" id="CHEBI:18420"/>
    </ligand>
</feature>
<dbReference type="VEuPathDB" id="VectorBase:MDOMA2_017771"/>
<dbReference type="NCBIfam" id="TIGR01460">
    <property type="entry name" value="HAD-SF-IIA"/>
    <property type="match status" value="1"/>
</dbReference>
<keyword evidence="4" id="KW-1185">Reference proteome</keyword>
<dbReference type="Proteomes" id="UP001652621">
    <property type="component" value="Unplaced"/>
</dbReference>
<gene>
    <name evidence="5" type="primary">LOC101899707</name>
</gene>
<evidence type="ECO:0000256" key="3">
    <source>
        <dbReference type="PIRSR" id="PIRSR000915-3"/>
    </source>
</evidence>
<reference evidence="5" key="1">
    <citation type="submission" date="2025-08" db="UniProtKB">
        <authorList>
            <consortium name="RefSeq"/>
        </authorList>
    </citation>
    <scope>IDENTIFICATION</scope>
    <source>
        <strain evidence="5">Aabys</strain>
        <tissue evidence="5">Whole body</tissue>
    </source>
</reference>
<accession>A0A9J7DLZ8</accession>
<dbReference type="GeneID" id="101899707"/>